<organism evidence="2 3">
    <name type="scientific">Desulfomarina profundi</name>
    <dbReference type="NCBI Taxonomy" id="2772557"/>
    <lineage>
        <taxon>Bacteria</taxon>
        <taxon>Pseudomonadati</taxon>
        <taxon>Thermodesulfobacteriota</taxon>
        <taxon>Desulfobulbia</taxon>
        <taxon>Desulfobulbales</taxon>
        <taxon>Desulfobulbaceae</taxon>
        <taxon>Desulfomarina</taxon>
    </lineage>
</organism>
<dbReference type="EMBL" id="AP024086">
    <property type="protein sequence ID" value="BCL61322.1"/>
    <property type="molecule type" value="Genomic_DNA"/>
</dbReference>
<sequence>MHVIEKNILYNDDDIVVVNKPGGLLSVPGRGVDRQDCVVTRLQEIFPDMIGQPAVHRLDLHTSGLMVLAMTKAAHTNLSKQFENRLVTKRYQAILDGILPGKEGKISLSFRLDPNNRPKQVYDPLNGKTGITLWKNLGAEPIKRTRVEFTPLTGRTHQLRLHAAHPRGLGIPIVGDYLYGSGNDGDRMFLHAVFLEFSHPSLQRNMQFTCLPPF</sequence>
<dbReference type="Pfam" id="PF00849">
    <property type="entry name" value="PseudoU_synth_2"/>
    <property type="match status" value="1"/>
</dbReference>
<evidence type="ECO:0000313" key="3">
    <source>
        <dbReference type="Proteomes" id="UP000826725"/>
    </source>
</evidence>
<dbReference type="KEGG" id="dbk:DGMP_20150"/>
<accession>A0A8D5FWP4</accession>
<proteinExistence type="predicted"/>
<dbReference type="AlphaFoldDB" id="A0A8D5FWP4"/>
<dbReference type="InterPro" id="IPR006224">
    <property type="entry name" value="PsdUridine_synth_RluA-like_CS"/>
</dbReference>
<dbReference type="RefSeq" id="WP_228853785.1">
    <property type="nucleotide sequence ID" value="NZ_AP024086.1"/>
</dbReference>
<feature type="domain" description="Pseudouridine synthase RsuA/RluA-like" evidence="1">
    <location>
        <begin position="14"/>
        <end position="165"/>
    </location>
</feature>
<keyword evidence="3" id="KW-1185">Reference proteome</keyword>
<protein>
    <recommendedName>
        <fullName evidence="1">Pseudouridine synthase RsuA/RluA-like domain-containing protein</fullName>
    </recommendedName>
</protein>
<dbReference type="GO" id="GO:0009982">
    <property type="term" value="F:pseudouridine synthase activity"/>
    <property type="evidence" value="ECO:0007669"/>
    <property type="project" value="InterPro"/>
</dbReference>
<gene>
    <name evidence="2" type="ORF">DGMP_20150</name>
</gene>
<name>A0A8D5FWP4_9BACT</name>
<dbReference type="PANTHER" id="PTHR21600:SF89">
    <property type="entry name" value="RIBOSOMAL LARGE SUBUNIT PSEUDOURIDINE SYNTHASE A"/>
    <property type="match status" value="1"/>
</dbReference>
<evidence type="ECO:0000313" key="2">
    <source>
        <dbReference type="EMBL" id="BCL61322.1"/>
    </source>
</evidence>
<dbReference type="CDD" id="cd02869">
    <property type="entry name" value="PseudoU_synth_RluA_like"/>
    <property type="match status" value="1"/>
</dbReference>
<dbReference type="GO" id="GO:0000455">
    <property type="term" value="P:enzyme-directed rRNA pseudouridine synthesis"/>
    <property type="evidence" value="ECO:0007669"/>
    <property type="project" value="TreeGrafter"/>
</dbReference>
<dbReference type="PROSITE" id="PS01129">
    <property type="entry name" value="PSI_RLU"/>
    <property type="match status" value="1"/>
</dbReference>
<evidence type="ECO:0000259" key="1">
    <source>
        <dbReference type="Pfam" id="PF00849"/>
    </source>
</evidence>
<reference evidence="2" key="1">
    <citation type="submission" date="2020-09" db="EMBL/GenBank/DDBJ databases">
        <title>Desulfogranum mesoprofundum gen. nov., sp. nov., a novel mesophilic, sulfate-reducing chemolithoautotroph isolated from a deep-sea hydrothermal vent chimney in the Suiyo Seamount.</title>
        <authorList>
            <person name="Hashimoto Y."/>
            <person name="Nakagawa S."/>
        </authorList>
    </citation>
    <scope>NUCLEOTIDE SEQUENCE</scope>
    <source>
        <strain evidence="2">KT2</strain>
    </source>
</reference>
<dbReference type="GO" id="GO:0003723">
    <property type="term" value="F:RNA binding"/>
    <property type="evidence" value="ECO:0007669"/>
    <property type="project" value="InterPro"/>
</dbReference>
<dbReference type="InterPro" id="IPR050188">
    <property type="entry name" value="RluA_PseudoU_synthase"/>
</dbReference>
<dbReference type="PANTHER" id="PTHR21600">
    <property type="entry name" value="MITOCHONDRIAL RNA PSEUDOURIDINE SYNTHASE"/>
    <property type="match status" value="1"/>
</dbReference>
<dbReference type="InterPro" id="IPR006145">
    <property type="entry name" value="PsdUridine_synth_RsuA/RluA"/>
</dbReference>
<dbReference type="Proteomes" id="UP000826725">
    <property type="component" value="Chromosome"/>
</dbReference>